<dbReference type="Proteomes" id="UP000660262">
    <property type="component" value="Unassembled WGS sequence"/>
</dbReference>
<organism evidence="2 3">
    <name type="scientific">Pycnococcus provasolii</name>
    <dbReference type="NCBI Taxonomy" id="41880"/>
    <lineage>
        <taxon>Eukaryota</taxon>
        <taxon>Viridiplantae</taxon>
        <taxon>Chlorophyta</taxon>
        <taxon>Pseudoscourfieldiophyceae</taxon>
        <taxon>Pseudoscourfieldiales</taxon>
        <taxon>Pycnococcaceae</taxon>
        <taxon>Pycnococcus</taxon>
    </lineage>
</organism>
<evidence type="ECO:0000313" key="3">
    <source>
        <dbReference type="Proteomes" id="UP000660262"/>
    </source>
</evidence>
<comment type="caution">
    <text evidence="2">The sequence shown here is derived from an EMBL/GenBank/DDBJ whole genome shotgun (WGS) entry which is preliminary data.</text>
</comment>
<dbReference type="AlphaFoldDB" id="A0A830HKY0"/>
<evidence type="ECO:0000256" key="1">
    <source>
        <dbReference type="SAM" id="MobiDB-lite"/>
    </source>
</evidence>
<sequence>MSDTSLIFKHVRRSVASLRSVSSLILASLSELEESSSRSTDFTLVSNVLLDELDDSDDDDDDDDNVLNDDNDGNHGAADNAHHADRSNDAHNEDAVVPKDELEEDASASASSSASSQQSQLQSETNHNTETSFTHNARTNKVQSHRKHDRKRWLATFQHPRTSQNRETTTVVATLGCYEIMAQENNALFQVKVGVVLDDDGERRPRVVHNVEPPTTSTATARTMGDVALLATLADRLENAQVCAEGLCLPRAVQLLQAHGKHRGAQSLLTLCLPNVEDAQSGPTVDTVALRTKIGELAEAQGKFELAIGVYDSICRIAETMPGAVVDRDKAWTKMRVAKSQMFRRDNSRGGSVDT</sequence>
<gene>
    <name evidence="2" type="ORF">PPROV_000605600</name>
</gene>
<reference evidence="2" key="1">
    <citation type="submission" date="2020-10" db="EMBL/GenBank/DDBJ databases">
        <title>Unveiling of a novel bifunctional photoreceptor, Dualchrome1, isolated from a cosmopolitan green alga.</title>
        <authorList>
            <person name="Suzuki S."/>
            <person name="Kawachi M."/>
        </authorList>
    </citation>
    <scope>NUCLEOTIDE SEQUENCE</scope>
    <source>
        <strain evidence="2">NIES 2893</strain>
    </source>
</reference>
<dbReference type="EMBL" id="BNJQ01000016">
    <property type="protein sequence ID" value="GHP07315.1"/>
    <property type="molecule type" value="Genomic_DNA"/>
</dbReference>
<proteinExistence type="predicted"/>
<protein>
    <submittedName>
        <fullName evidence="2">Uncharacterized protein</fullName>
    </submittedName>
</protein>
<feature type="compositionally biased region" description="Polar residues" evidence="1">
    <location>
        <begin position="125"/>
        <end position="142"/>
    </location>
</feature>
<feature type="compositionally biased region" description="Acidic residues" evidence="1">
    <location>
        <begin position="53"/>
        <end position="71"/>
    </location>
</feature>
<accession>A0A830HKY0</accession>
<feature type="compositionally biased region" description="Low complexity" evidence="1">
    <location>
        <begin position="107"/>
        <end position="124"/>
    </location>
</feature>
<evidence type="ECO:0000313" key="2">
    <source>
        <dbReference type="EMBL" id="GHP07315.1"/>
    </source>
</evidence>
<keyword evidence="3" id="KW-1185">Reference proteome</keyword>
<feature type="region of interest" description="Disordered" evidence="1">
    <location>
        <begin position="53"/>
        <end position="150"/>
    </location>
</feature>
<feature type="compositionally biased region" description="Basic and acidic residues" evidence="1">
    <location>
        <begin position="80"/>
        <end position="100"/>
    </location>
</feature>
<name>A0A830HKY0_9CHLO</name>